<dbReference type="InterPro" id="IPR001584">
    <property type="entry name" value="Integrase_cat-core"/>
</dbReference>
<dbReference type="Pfam" id="PF00385">
    <property type="entry name" value="Chromo"/>
    <property type="match status" value="1"/>
</dbReference>
<dbReference type="InterPro" id="IPR036397">
    <property type="entry name" value="RNaseH_sf"/>
</dbReference>
<accession>A0AAD5Q4R1</accession>
<dbReference type="FunFam" id="1.10.340.70:FF:000001">
    <property type="entry name" value="Retrovirus-related Pol polyprotein from transposon gypsy-like Protein"/>
    <property type="match status" value="1"/>
</dbReference>
<feature type="domain" description="Integrase catalytic" evidence="2">
    <location>
        <begin position="64"/>
        <end position="224"/>
    </location>
</feature>
<protein>
    <recommendedName>
        <fullName evidence="5">Reverse transcriptase</fullName>
    </recommendedName>
</protein>
<dbReference type="Gene3D" id="3.30.420.10">
    <property type="entry name" value="Ribonuclease H-like superfamily/Ribonuclease H"/>
    <property type="match status" value="1"/>
</dbReference>
<dbReference type="EMBL" id="JAKCXM010001523">
    <property type="protein sequence ID" value="KAJ0390881.1"/>
    <property type="molecule type" value="Genomic_DNA"/>
</dbReference>
<dbReference type="PANTHER" id="PTHR37984">
    <property type="entry name" value="PROTEIN CBG26694"/>
    <property type="match status" value="1"/>
</dbReference>
<evidence type="ECO:0000313" key="3">
    <source>
        <dbReference type="EMBL" id="KAJ0390881.1"/>
    </source>
</evidence>
<evidence type="ECO:0000259" key="2">
    <source>
        <dbReference type="PROSITE" id="PS50994"/>
    </source>
</evidence>
<dbReference type="AlphaFoldDB" id="A0AAD5Q4R1"/>
<dbReference type="InterPro" id="IPR016197">
    <property type="entry name" value="Chromo-like_dom_sf"/>
</dbReference>
<dbReference type="PANTHER" id="PTHR37984:SF5">
    <property type="entry name" value="PROTEIN NYNRIN-LIKE"/>
    <property type="match status" value="1"/>
</dbReference>
<evidence type="ECO:0000313" key="4">
    <source>
        <dbReference type="Proteomes" id="UP001209570"/>
    </source>
</evidence>
<evidence type="ECO:0008006" key="5">
    <source>
        <dbReference type="Google" id="ProtNLM"/>
    </source>
</evidence>
<dbReference type="Proteomes" id="UP001209570">
    <property type="component" value="Unassembled WGS sequence"/>
</dbReference>
<keyword evidence="4" id="KW-1185">Reference proteome</keyword>
<dbReference type="SUPFAM" id="SSF54160">
    <property type="entry name" value="Chromo domain-like"/>
    <property type="match status" value="1"/>
</dbReference>
<organism evidence="3 4">
    <name type="scientific">Pythium insidiosum</name>
    <name type="common">Pythiosis disease agent</name>
    <dbReference type="NCBI Taxonomy" id="114742"/>
    <lineage>
        <taxon>Eukaryota</taxon>
        <taxon>Sar</taxon>
        <taxon>Stramenopiles</taxon>
        <taxon>Oomycota</taxon>
        <taxon>Peronosporomycetes</taxon>
        <taxon>Pythiales</taxon>
        <taxon>Pythiaceae</taxon>
        <taxon>Pythium</taxon>
    </lineage>
</organism>
<sequence length="468" mass="53837">MLHAAHDDFQGGHQGVARTFDRLRREFYWHNMYRDVERYVKECVDCSTAKGRPGNPGPSPGNLMPEYPFQVISMDFVTPLPASRQGNTSLLLFQDSFTGFVLAKAMQDTSALAVAQAYDSTVFQRFGASSVVRHDRDPRFMSEVFAQFRMMIGAKQRATLAYRPQANGQQERSVQTVIRCARAYIESAEQDDWEDAVMRLLFAINTSVDATRRETPFFLVHGWDARSTVSAMLSPAPQGRDKLDAYVWRLRVQREQEKAIELAREYQLKAKAQRANQQTAAWNQLSDKYKAGFEIGNAVWLYYPRVKPGLSLKLAHAWHGPFRIVEKSDDYRVKLGITGSPYRISPWVHVSRLKPRVLNEDRPSPAEEAELPEEDDWDASLLPEDSWEADNQAGVFEVERILDVRWSTSRTRTQARRKEYLVQWTGYPEPEWVPLDRLNCGRLLHEFDTSRKAQNRFASMQTGDEQES</sequence>
<gene>
    <name evidence="3" type="ORF">P43SY_010484</name>
</gene>
<dbReference type="InterPro" id="IPR023780">
    <property type="entry name" value="Chromo_domain"/>
</dbReference>
<dbReference type="GO" id="GO:0003676">
    <property type="term" value="F:nucleic acid binding"/>
    <property type="evidence" value="ECO:0007669"/>
    <property type="project" value="InterPro"/>
</dbReference>
<dbReference type="PROSITE" id="PS50994">
    <property type="entry name" value="INTEGRASE"/>
    <property type="match status" value="1"/>
</dbReference>
<dbReference type="Pfam" id="PF17921">
    <property type="entry name" value="Integrase_H2C2"/>
    <property type="match status" value="1"/>
</dbReference>
<feature type="domain" description="Chromo" evidence="1">
    <location>
        <begin position="396"/>
        <end position="459"/>
    </location>
</feature>
<dbReference type="InterPro" id="IPR012337">
    <property type="entry name" value="RNaseH-like_sf"/>
</dbReference>
<dbReference type="CDD" id="cd00024">
    <property type="entry name" value="CD_CSD"/>
    <property type="match status" value="1"/>
</dbReference>
<reference evidence="3" key="1">
    <citation type="submission" date="2021-12" db="EMBL/GenBank/DDBJ databases">
        <title>Prjna785345.</title>
        <authorList>
            <person name="Rujirawat T."/>
            <person name="Krajaejun T."/>
        </authorList>
    </citation>
    <scope>NUCLEOTIDE SEQUENCE</scope>
    <source>
        <strain evidence="3">Pi057C3</strain>
    </source>
</reference>
<name>A0AAD5Q4R1_PYTIN</name>
<proteinExistence type="predicted"/>
<dbReference type="GO" id="GO:0015074">
    <property type="term" value="P:DNA integration"/>
    <property type="evidence" value="ECO:0007669"/>
    <property type="project" value="InterPro"/>
</dbReference>
<dbReference type="Gene3D" id="2.40.50.40">
    <property type="match status" value="1"/>
</dbReference>
<dbReference type="SUPFAM" id="SSF53098">
    <property type="entry name" value="Ribonuclease H-like"/>
    <property type="match status" value="1"/>
</dbReference>
<dbReference type="InterPro" id="IPR050951">
    <property type="entry name" value="Retrovirus_Pol_polyprotein"/>
</dbReference>
<dbReference type="Gene3D" id="1.10.340.70">
    <property type="match status" value="1"/>
</dbReference>
<dbReference type="SMART" id="SM00298">
    <property type="entry name" value="CHROMO"/>
    <property type="match status" value="1"/>
</dbReference>
<dbReference type="InterPro" id="IPR000953">
    <property type="entry name" value="Chromo/chromo_shadow_dom"/>
</dbReference>
<dbReference type="InterPro" id="IPR041588">
    <property type="entry name" value="Integrase_H2C2"/>
</dbReference>
<comment type="caution">
    <text evidence="3">The sequence shown here is derived from an EMBL/GenBank/DDBJ whole genome shotgun (WGS) entry which is preliminary data.</text>
</comment>
<evidence type="ECO:0000259" key="1">
    <source>
        <dbReference type="PROSITE" id="PS50013"/>
    </source>
</evidence>
<dbReference type="PROSITE" id="PS50013">
    <property type="entry name" value="CHROMO_2"/>
    <property type="match status" value="1"/>
</dbReference>